<protein>
    <recommendedName>
        <fullName evidence="3">EF-hand domain-containing protein</fullName>
    </recommendedName>
</protein>
<sequence length="95" mass="10978">MARMEDVGMKMVEAFLKHAGPDGMLSKEEFKKMVETEVANPEIRVRDIFMNIDRNNDGQITFQEFAQCLAFLANCHHQMKKGWCGVGQKERQSLR</sequence>
<dbReference type="GO" id="GO:0005509">
    <property type="term" value="F:calcium ion binding"/>
    <property type="evidence" value="ECO:0007669"/>
    <property type="project" value="InterPro"/>
</dbReference>
<dbReference type="GO" id="GO:0005615">
    <property type="term" value="C:extracellular space"/>
    <property type="evidence" value="ECO:0007669"/>
    <property type="project" value="TreeGrafter"/>
</dbReference>
<dbReference type="PROSITE" id="PS50222">
    <property type="entry name" value="EF_HAND_2"/>
    <property type="match status" value="1"/>
</dbReference>
<dbReference type="PANTHER" id="PTHR11639:SF126">
    <property type="entry name" value="S100 CALCIUM-BINDING PROTEIN W"/>
    <property type="match status" value="1"/>
</dbReference>
<dbReference type="SUPFAM" id="SSF47473">
    <property type="entry name" value="EF-hand"/>
    <property type="match status" value="1"/>
</dbReference>
<dbReference type="InterPro" id="IPR011992">
    <property type="entry name" value="EF-hand-dom_pair"/>
</dbReference>
<dbReference type="GeneTree" id="ENSGT01140000282871"/>
<dbReference type="SMART" id="SM00054">
    <property type="entry name" value="EFh"/>
    <property type="match status" value="1"/>
</dbReference>
<dbReference type="PROSITE" id="PS00018">
    <property type="entry name" value="EF_HAND_1"/>
    <property type="match status" value="1"/>
</dbReference>
<dbReference type="GO" id="GO:0048306">
    <property type="term" value="F:calcium-dependent protein binding"/>
    <property type="evidence" value="ECO:0007669"/>
    <property type="project" value="TreeGrafter"/>
</dbReference>
<dbReference type="InterPro" id="IPR018247">
    <property type="entry name" value="EF_Hand_1_Ca_BS"/>
</dbReference>
<evidence type="ECO:0000256" key="2">
    <source>
        <dbReference type="ARBA" id="ARBA00022837"/>
    </source>
</evidence>
<evidence type="ECO:0000259" key="3">
    <source>
        <dbReference type="PROSITE" id="PS50222"/>
    </source>
</evidence>
<dbReference type="InterPro" id="IPR002048">
    <property type="entry name" value="EF_hand_dom"/>
</dbReference>
<dbReference type="PANTHER" id="PTHR11639">
    <property type="entry name" value="S100 CALCIUM-BINDING PROTEIN"/>
    <property type="match status" value="1"/>
</dbReference>
<keyword evidence="1" id="KW-0479">Metal-binding</keyword>
<dbReference type="Gene3D" id="1.10.238.10">
    <property type="entry name" value="EF-hand"/>
    <property type="match status" value="1"/>
</dbReference>
<dbReference type="GO" id="GO:0048471">
    <property type="term" value="C:perinuclear region of cytoplasm"/>
    <property type="evidence" value="ECO:0007669"/>
    <property type="project" value="TreeGrafter"/>
</dbReference>
<dbReference type="Ensembl" id="ENSSPAT00000030134.1">
    <property type="protein sequence ID" value="ENSSPAP00000029653.1"/>
    <property type="gene ID" value="ENSSPAG00000022302.1"/>
</dbReference>
<evidence type="ECO:0000313" key="4">
    <source>
        <dbReference type="Ensembl" id="ENSSPAP00000029653.1"/>
    </source>
</evidence>
<feature type="domain" description="EF-hand" evidence="3">
    <location>
        <begin position="40"/>
        <end position="75"/>
    </location>
</feature>
<evidence type="ECO:0000256" key="1">
    <source>
        <dbReference type="ARBA" id="ARBA00022723"/>
    </source>
</evidence>
<organism evidence="4">
    <name type="scientific">Stegastes partitus</name>
    <name type="common">bicolor damselfish</name>
    <dbReference type="NCBI Taxonomy" id="144197"/>
    <lineage>
        <taxon>Eukaryota</taxon>
        <taxon>Metazoa</taxon>
        <taxon>Chordata</taxon>
        <taxon>Craniata</taxon>
        <taxon>Vertebrata</taxon>
        <taxon>Euteleostomi</taxon>
        <taxon>Actinopterygii</taxon>
        <taxon>Neopterygii</taxon>
        <taxon>Teleostei</taxon>
        <taxon>Neoteleostei</taxon>
        <taxon>Acanthomorphata</taxon>
        <taxon>Ovalentaria</taxon>
        <taxon>Pomacentridae</taxon>
        <taxon>Stegastes</taxon>
    </lineage>
</organism>
<keyword evidence="2" id="KW-0106">Calcium</keyword>
<proteinExistence type="predicted"/>
<dbReference type="Pfam" id="PF13499">
    <property type="entry name" value="EF-hand_7"/>
    <property type="match status" value="1"/>
</dbReference>
<dbReference type="AlphaFoldDB" id="A0A3B5B7Z0"/>
<name>A0A3B5B7Z0_9TELE</name>
<reference evidence="4" key="1">
    <citation type="submission" date="2023-09" db="UniProtKB">
        <authorList>
            <consortium name="Ensembl"/>
        </authorList>
    </citation>
    <scope>IDENTIFICATION</scope>
</reference>
<accession>A0A3B5B7Z0</accession>